<feature type="domain" description="Zinc finger PHD-type" evidence="4">
    <location>
        <begin position="319"/>
        <end position="394"/>
    </location>
</feature>
<dbReference type="GO" id="GO:0006357">
    <property type="term" value="P:regulation of transcription by RNA polymerase II"/>
    <property type="evidence" value="ECO:0007669"/>
    <property type="project" value="InterPro"/>
</dbReference>
<keyword evidence="1" id="KW-0479">Metal-binding</keyword>
<evidence type="ECO:0000256" key="3">
    <source>
        <dbReference type="ARBA" id="ARBA00022833"/>
    </source>
</evidence>
<protein>
    <recommendedName>
        <fullName evidence="4">Zinc finger PHD-type domain-containing protein</fullName>
    </recommendedName>
</protein>
<dbReference type="InterPro" id="IPR038028">
    <property type="entry name" value="BPTF"/>
</dbReference>
<dbReference type="PANTHER" id="PTHR45975:SF2">
    <property type="entry name" value="NUCLEOSOME-REMODELING FACTOR SUBUNIT BPTF"/>
    <property type="match status" value="1"/>
</dbReference>
<evidence type="ECO:0000313" key="5">
    <source>
        <dbReference type="EMBL" id="TRY57636.1"/>
    </source>
</evidence>
<evidence type="ECO:0000256" key="2">
    <source>
        <dbReference type="ARBA" id="ARBA00022771"/>
    </source>
</evidence>
<name>A0A553MWR5_9TELE</name>
<keyword evidence="3" id="KW-0862">Zinc</keyword>
<keyword evidence="6" id="KW-1185">Reference proteome</keyword>
<dbReference type="InterPro" id="IPR011011">
    <property type="entry name" value="Znf_FYVE_PHD"/>
</dbReference>
<organism evidence="5 6">
    <name type="scientific">Danionella cerebrum</name>
    <dbReference type="NCBI Taxonomy" id="2873325"/>
    <lineage>
        <taxon>Eukaryota</taxon>
        <taxon>Metazoa</taxon>
        <taxon>Chordata</taxon>
        <taxon>Craniata</taxon>
        <taxon>Vertebrata</taxon>
        <taxon>Euteleostomi</taxon>
        <taxon>Actinopterygii</taxon>
        <taxon>Neopterygii</taxon>
        <taxon>Teleostei</taxon>
        <taxon>Ostariophysi</taxon>
        <taxon>Cypriniformes</taxon>
        <taxon>Danionidae</taxon>
        <taxon>Danioninae</taxon>
        <taxon>Danionella</taxon>
    </lineage>
</organism>
<dbReference type="EMBL" id="SRMA01027230">
    <property type="protein sequence ID" value="TRY57636.1"/>
    <property type="molecule type" value="Genomic_DNA"/>
</dbReference>
<dbReference type="PANTHER" id="PTHR45975">
    <property type="entry name" value="NUCLEOSOME-REMODELING FACTOR SUBUNIT BPTF"/>
    <property type="match status" value="1"/>
</dbReference>
<reference evidence="5 6" key="1">
    <citation type="journal article" date="2019" name="Sci. Data">
        <title>Hybrid genome assembly and annotation of Danionella translucida.</title>
        <authorList>
            <person name="Kadobianskyi M."/>
            <person name="Schulze L."/>
            <person name="Schuelke M."/>
            <person name="Judkewitz B."/>
        </authorList>
    </citation>
    <scope>NUCLEOTIDE SEQUENCE [LARGE SCALE GENOMIC DNA]</scope>
    <source>
        <strain evidence="5 6">Bolton</strain>
    </source>
</reference>
<dbReference type="GO" id="GO:0008270">
    <property type="term" value="F:zinc ion binding"/>
    <property type="evidence" value="ECO:0007669"/>
    <property type="project" value="UniProtKB-KW"/>
</dbReference>
<feature type="domain" description="Zinc finger PHD-type" evidence="4">
    <location>
        <begin position="58"/>
        <end position="111"/>
    </location>
</feature>
<dbReference type="SUPFAM" id="SSF57903">
    <property type="entry name" value="FYVE/PHD zinc finger"/>
    <property type="match status" value="2"/>
</dbReference>
<keyword evidence="2" id="KW-0863">Zinc-finger</keyword>
<evidence type="ECO:0000259" key="4">
    <source>
        <dbReference type="SMART" id="SM00249"/>
    </source>
</evidence>
<dbReference type="Gene3D" id="3.30.40.10">
    <property type="entry name" value="Zinc/RING finger domain, C3HC4 (zinc finger)"/>
    <property type="match status" value="2"/>
</dbReference>
<dbReference type="OrthoDB" id="784962at2759"/>
<feature type="non-terminal residue" evidence="5">
    <location>
        <position position="395"/>
    </location>
</feature>
<dbReference type="GO" id="GO:0000978">
    <property type="term" value="F:RNA polymerase II cis-regulatory region sequence-specific DNA binding"/>
    <property type="evidence" value="ECO:0007669"/>
    <property type="project" value="TreeGrafter"/>
</dbReference>
<evidence type="ECO:0000256" key="1">
    <source>
        <dbReference type="ARBA" id="ARBA00022723"/>
    </source>
</evidence>
<accession>A0A553MWR5</accession>
<evidence type="ECO:0000313" key="6">
    <source>
        <dbReference type="Proteomes" id="UP000316079"/>
    </source>
</evidence>
<comment type="caution">
    <text evidence="5">The sequence shown here is derived from an EMBL/GenBank/DDBJ whole genome shotgun (WGS) entry which is preliminary data.</text>
</comment>
<dbReference type="SMART" id="SM00249">
    <property type="entry name" value="PHD"/>
    <property type="match status" value="2"/>
</dbReference>
<dbReference type="InterPro" id="IPR013083">
    <property type="entry name" value="Znf_RING/FYVE/PHD"/>
</dbReference>
<dbReference type="InterPro" id="IPR001965">
    <property type="entry name" value="Znf_PHD"/>
</dbReference>
<proteinExistence type="predicted"/>
<sequence length="395" mass="45339">MKGEGFCSTDPPYKEFGFWGRLCLSLQIPNNVTNRKRVQNILSLDFTAEEVTTSQKLYCVCKQHNSEDQPYAQCAKCEDWFHPRCEGFQSITDIETQDISWTVDVLCNDFRDLQKSLDNWVVENHSLPCSMSHRTRAAARDGLLISLMSDDEIQSMVHSRNIHNTSSAYHTTTTPPISPQVVTIFCLDYNIVHSRNIHNTSSAYHTTTVMPKIFDFSFAKRALKLHLRGDSYRISMHMFTAFGKNRHVPVTGELVNAEALKLKGEGFCSTDPPYKEFGFWGRLCLSLQIPNNVTNRKRVQNILSLDFTAEEVTTSQKLYCVCKQHNSEDQPYAQCAKCEDWFHPRCEGFQSITDIESMVHSRNIHNTSSAYHTTTVEHCAQLKHPQHFFCLSHNY</sequence>
<dbReference type="AlphaFoldDB" id="A0A553MWR5"/>
<gene>
    <name evidence="5" type="ORF">DNTS_005338</name>
</gene>
<dbReference type="Proteomes" id="UP000316079">
    <property type="component" value="Unassembled WGS sequence"/>
</dbReference>
<dbReference type="GO" id="GO:0016589">
    <property type="term" value="C:NURF complex"/>
    <property type="evidence" value="ECO:0007669"/>
    <property type="project" value="InterPro"/>
</dbReference>